<name>A0A9Q3JDH9_9BASI</name>
<dbReference type="Proteomes" id="UP000765509">
    <property type="component" value="Unassembled WGS sequence"/>
</dbReference>
<gene>
    <name evidence="1" type="ORF">O181_099554</name>
</gene>
<proteinExistence type="predicted"/>
<sequence>MWLNLDAGLSKENSQKARDKLIQIVESINHHNGVEGKIKNLVPCNVHSIIKMLHLDLKFEKYICCSKCFSLYDAELELEECGYYASLTSQPCKTDLFDSLRILPEAQDKVFAKYFKVPSPQWTIGQIFPQNKPCPRVPKLVFIAQSLVDWIKWFLNILGMEEVINKWKEKLESQPPEPMVDVAQESMWQTSFQKNQKVIA</sequence>
<dbReference type="AlphaFoldDB" id="A0A9Q3JDH9"/>
<accession>A0A9Q3JDH9</accession>
<keyword evidence="2" id="KW-1185">Reference proteome</keyword>
<dbReference type="EMBL" id="AVOT02068716">
    <property type="protein sequence ID" value="MBW0559839.1"/>
    <property type="molecule type" value="Genomic_DNA"/>
</dbReference>
<protein>
    <submittedName>
        <fullName evidence="1">Uncharacterized protein</fullName>
    </submittedName>
</protein>
<dbReference type="OrthoDB" id="2517699at2759"/>
<reference evidence="1" key="1">
    <citation type="submission" date="2021-03" db="EMBL/GenBank/DDBJ databases">
        <title>Draft genome sequence of rust myrtle Austropuccinia psidii MF-1, a brazilian biotype.</title>
        <authorList>
            <person name="Quecine M.C."/>
            <person name="Pachon D.M.R."/>
            <person name="Bonatelli M.L."/>
            <person name="Correr F.H."/>
            <person name="Franceschini L.M."/>
            <person name="Leite T.F."/>
            <person name="Margarido G.R.A."/>
            <person name="Almeida C.A."/>
            <person name="Ferrarezi J.A."/>
            <person name="Labate C.A."/>
        </authorList>
    </citation>
    <scope>NUCLEOTIDE SEQUENCE</scope>
    <source>
        <strain evidence="1">MF-1</strain>
    </source>
</reference>
<evidence type="ECO:0000313" key="1">
    <source>
        <dbReference type="EMBL" id="MBW0559839.1"/>
    </source>
</evidence>
<organism evidence="1 2">
    <name type="scientific">Austropuccinia psidii MF-1</name>
    <dbReference type="NCBI Taxonomy" id="1389203"/>
    <lineage>
        <taxon>Eukaryota</taxon>
        <taxon>Fungi</taxon>
        <taxon>Dikarya</taxon>
        <taxon>Basidiomycota</taxon>
        <taxon>Pucciniomycotina</taxon>
        <taxon>Pucciniomycetes</taxon>
        <taxon>Pucciniales</taxon>
        <taxon>Sphaerophragmiaceae</taxon>
        <taxon>Austropuccinia</taxon>
    </lineage>
</organism>
<evidence type="ECO:0000313" key="2">
    <source>
        <dbReference type="Proteomes" id="UP000765509"/>
    </source>
</evidence>
<comment type="caution">
    <text evidence="1">The sequence shown here is derived from an EMBL/GenBank/DDBJ whole genome shotgun (WGS) entry which is preliminary data.</text>
</comment>